<feature type="compositionally biased region" description="Basic residues" evidence="1">
    <location>
        <begin position="83"/>
        <end position="94"/>
    </location>
</feature>
<reference evidence="2 3" key="1">
    <citation type="submission" date="2020-02" db="EMBL/GenBank/DDBJ databases">
        <authorList>
            <person name="Ma Q."/>
            <person name="Huang Y."/>
            <person name="Song X."/>
            <person name="Pei D."/>
        </authorList>
    </citation>
    <scope>NUCLEOTIDE SEQUENCE [LARGE SCALE GENOMIC DNA]</scope>
    <source>
        <strain evidence="2">Sxm20200214</strain>
        <tissue evidence="2">Leaf</tissue>
    </source>
</reference>
<gene>
    <name evidence="2" type="ORF">Bca52824_093034</name>
</gene>
<feature type="region of interest" description="Disordered" evidence="1">
    <location>
        <begin position="1"/>
        <end position="127"/>
    </location>
</feature>
<sequence length="127" mass="14687">MHHHHLISNHQRASIEQIEISSVTSSTKSTESPLEKPEKSKQNRHRNERTARRGKGAGEKDAKGATFFRKQSRQNLLKEQRLPRGKNPKKRNQRTNRVPEKASSHLMEEREKSRSPLTETIETSILC</sequence>
<feature type="compositionally biased region" description="Low complexity" evidence="1">
    <location>
        <begin position="21"/>
        <end position="32"/>
    </location>
</feature>
<evidence type="ECO:0000313" key="3">
    <source>
        <dbReference type="Proteomes" id="UP000886595"/>
    </source>
</evidence>
<protein>
    <submittedName>
        <fullName evidence="2">Uncharacterized protein</fullName>
    </submittedName>
</protein>
<evidence type="ECO:0000313" key="2">
    <source>
        <dbReference type="EMBL" id="KAG2245137.1"/>
    </source>
</evidence>
<organism evidence="2 3">
    <name type="scientific">Brassica carinata</name>
    <name type="common">Ethiopian mustard</name>
    <name type="synonym">Abyssinian cabbage</name>
    <dbReference type="NCBI Taxonomy" id="52824"/>
    <lineage>
        <taxon>Eukaryota</taxon>
        <taxon>Viridiplantae</taxon>
        <taxon>Streptophyta</taxon>
        <taxon>Embryophyta</taxon>
        <taxon>Tracheophyta</taxon>
        <taxon>Spermatophyta</taxon>
        <taxon>Magnoliopsida</taxon>
        <taxon>eudicotyledons</taxon>
        <taxon>Gunneridae</taxon>
        <taxon>Pentapetalae</taxon>
        <taxon>rosids</taxon>
        <taxon>malvids</taxon>
        <taxon>Brassicales</taxon>
        <taxon>Brassicaceae</taxon>
        <taxon>Brassiceae</taxon>
        <taxon>Brassica</taxon>
    </lineage>
</organism>
<proteinExistence type="predicted"/>
<accession>A0A8X7P6I4</accession>
<dbReference type="Proteomes" id="UP000886595">
    <property type="component" value="Unassembled WGS sequence"/>
</dbReference>
<keyword evidence="3" id="KW-1185">Reference proteome</keyword>
<feature type="compositionally biased region" description="Basic and acidic residues" evidence="1">
    <location>
        <begin position="97"/>
        <end position="114"/>
    </location>
</feature>
<evidence type="ECO:0000256" key="1">
    <source>
        <dbReference type="SAM" id="MobiDB-lite"/>
    </source>
</evidence>
<feature type="compositionally biased region" description="Basic and acidic residues" evidence="1">
    <location>
        <begin position="48"/>
        <end position="63"/>
    </location>
</feature>
<feature type="compositionally biased region" description="Polar residues" evidence="1">
    <location>
        <begin position="115"/>
        <end position="127"/>
    </location>
</feature>
<comment type="caution">
    <text evidence="2">The sequence shown here is derived from an EMBL/GenBank/DDBJ whole genome shotgun (WGS) entry which is preliminary data.</text>
</comment>
<dbReference type="AlphaFoldDB" id="A0A8X7P6I4"/>
<name>A0A8X7P6I4_BRACI</name>
<dbReference type="EMBL" id="JAAMPC010000036">
    <property type="protein sequence ID" value="KAG2245137.1"/>
    <property type="molecule type" value="Genomic_DNA"/>
</dbReference>